<accession>K6V7K1</accession>
<dbReference type="RefSeq" id="WP_006336397.1">
    <property type="nucleotide sequence ID" value="NZ_BAHC01000168.1"/>
</dbReference>
<protein>
    <submittedName>
        <fullName evidence="1">Uncharacterized protein</fullName>
    </submittedName>
</protein>
<name>K6V7K1_9ACTN</name>
<dbReference type="STRING" id="1108045.GORHZ_168_00050"/>
<proteinExistence type="predicted"/>
<dbReference type="Proteomes" id="UP000008363">
    <property type="component" value="Unassembled WGS sequence"/>
</dbReference>
<dbReference type="EMBL" id="BAHC01000168">
    <property type="protein sequence ID" value="GAB92208.1"/>
    <property type="molecule type" value="Genomic_DNA"/>
</dbReference>
<keyword evidence="2" id="KW-1185">Reference proteome</keyword>
<gene>
    <name evidence="1" type="ORF">GORHZ_168_00050</name>
</gene>
<sequence length="92" mass="10274">MTTTEAGLPTAVTIDDSQLRREPDVLAKDILRLCRQAAQRAGLERRAQMIADGVPAHVIDLMNLPKPDDVAREEIIAEVEDGYEQTSWMRSI</sequence>
<dbReference type="eggNOG" id="ENOG50342ZI">
    <property type="taxonomic scope" value="Bacteria"/>
</dbReference>
<evidence type="ECO:0000313" key="1">
    <source>
        <dbReference type="EMBL" id="GAB92208.1"/>
    </source>
</evidence>
<reference evidence="1 2" key="1">
    <citation type="submission" date="2012-08" db="EMBL/GenBank/DDBJ databases">
        <title>Whole genome shotgun sequence of Gordonia rhizosphera NBRC 16068.</title>
        <authorList>
            <person name="Takarada H."/>
            <person name="Isaki S."/>
            <person name="Hosoyama A."/>
            <person name="Tsuchikane K."/>
            <person name="Katsumata H."/>
            <person name="Baba S."/>
            <person name="Ohji S."/>
            <person name="Yamazaki S."/>
            <person name="Fujita N."/>
        </authorList>
    </citation>
    <scope>NUCLEOTIDE SEQUENCE [LARGE SCALE GENOMIC DNA]</scope>
    <source>
        <strain evidence="1 2">NBRC 16068</strain>
    </source>
</reference>
<evidence type="ECO:0000313" key="2">
    <source>
        <dbReference type="Proteomes" id="UP000008363"/>
    </source>
</evidence>
<comment type="caution">
    <text evidence="1">The sequence shown here is derived from an EMBL/GenBank/DDBJ whole genome shotgun (WGS) entry which is preliminary data.</text>
</comment>
<organism evidence="1 2">
    <name type="scientific">Gordonia rhizosphera NBRC 16068</name>
    <dbReference type="NCBI Taxonomy" id="1108045"/>
    <lineage>
        <taxon>Bacteria</taxon>
        <taxon>Bacillati</taxon>
        <taxon>Actinomycetota</taxon>
        <taxon>Actinomycetes</taxon>
        <taxon>Mycobacteriales</taxon>
        <taxon>Gordoniaceae</taxon>
        <taxon>Gordonia</taxon>
    </lineage>
</organism>
<dbReference type="AlphaFoldDB" id="K6V7K1"/>